<dbReference type="InterPro" id="IPR010611">
    <property type="entry name" value="3D_dom"/>
</dbReference>
<dbReference type="InterPro" id="IPR051933">
    <property type="entry name" value="Resuscitation_pf_RpfB"/>
</dbReference>
<keyword evidence="5" id="KW-1185">Reference proteome</keyword>
<dbReference type="CDD" id="cd14667">
    <property type="entry name" value="3D_containing_proteins"/>
    <property type="match status" value="1"/>
</dbReference>
<dbReference type="Gene3D" id="2.40.40.10">
    <property type="entry name" value="RlpA-like domain"/>
    <property type="match status" value="1"/>
</dbReference>
<keyword evidence="1 2" id="KW-0732">Signal</keyword>
<organism evidence="4 5">
    <name type="scientific">Paenibacillus borealis</name>
    <dbReference type="NCBI Taxonomy" id="160799"/>
    <lineage>
        <taxon>Bacteria</taxon>
        <taxon>Bacillati</taxon>
        <taxon>Bacillota</taxon>
        <taxon>Bacilli</taxon>
        <taxon>Bacillales</taxon>
        <taxon>Paenibacillaceae</taxon>
        <taxon>Paenibacillus</taxon>
    </lineage>
</organism>
<evidence type="ECO:0000256" key="1">
    <source>
        <dbReference type="ARBA" id="ARBA00022729"/>
    </source>
</evidence>
<evidence type="ECO:0000313" key="4">
    <source>
        <dbReference type="EMBL" id="AIQ58963.1"/>
    </source>
</evidence>
<feature type="chain" id="PRO_5001846504" description="LysM domain-containing protein" evidence="2">
    <location>
        <begin position="34"/>
        <end position="230"/>
    </location>
</feature>
<dbReference type="InterPro" id="IPR018392">
    <property type="entry name" value="LysM"/>
</dbReference>
<dbReference type="GO" id="GO:0019867">
    <property type="term" value="C:outer membrane"/>
    <property type="evidence" value="ECO:0007669"/>
    <property type="project" value="InterPro"/>
</dbReference>
<sequence length="230" mass="24070">MKEVLMKIKFGAITALAAVLGLGTLLQAAPVQADSVHIAGEATTYYTLSNHYGISMEELMNANPQISASNIYPGLKLAIPGTVQAKTVAVTETAADSVVTNGDLSVLSVEPASNTVQAWGKAFTYAKSIQVKASAYSSAASENGKWGAVDYFGNALKLGTIAVDPSVIPLGTKVLVTGYSHPGLPKQAFLATATDMGSAIKGNRIDIFIPGSQSFVADFGYQYVQLYIIQ</sequence>
<dbReference type="CDD" id="cd00118">
    <property type="entry name" value="LysM"/>
    <property type="match status" value="1"/>
</dbReference>
<feature type="signal peptide" evidence="2">
    <location>
        <begin position="1"/>
        <end position="33"/>
    </location>
</feature>
<dbReference type="Pfam" id="PF01476">
    <property type="entry name" value="LysM"/>
    <property type="match status" value="1"/>
</dbReference>
<accession>A0A089LII9</accession>
<evidence type="ECO:0000313" key="5">
    <source>
        <dbReference type="Proteomes" id="UP000029518"/>
    </source>
</evidence>
<dbReference type="GO" id="GO:0009254">
    <property type="term" value="P:peptidoglycan turnover"/>
    <property type="evidence" value="ECO:0007669"/>
    <property type="project" value="InterPro"/>
</dbReference>
<dbReference type="Proteomes" id="UP000029518">
    <property type="component" value="Chromosome"/>
</dbReference>
<dbReference type="PROSITE" id="PS51782">
    <property type="entry name" value="LYSM"/>
    <property type="match status" value="1"/>
</dbReference>
<dbReference type="Gene3D" id="3.10.350.10">
    <property type="entry name" value="LysM domain"/>
    <property type="match status" value="1"/>
</dbReference>
<feature type="domain" description="LysM" evidence="3">
    <location>
        <begin position="35"/>
        <end position="79"/>
    </location>
</feature>
<proteinExistence type="predicted"/>
<dbReference type="InterPro" id="IPR036779">
    <property type="entry name" value="LysM_dom_sf"/>
</dbReference>
<dbReference type="PANTHER" id="PTHR39160:SF4">
    <property type="entry name" value="RESUSCITATION-PROMOTING FACTOR RPFB"/>
    <property type="match status" value="1"/>
</dbReference>
<dbReference type="EMBL" id="CP009285">
    <property type="protein sequence ID" value="AIQ58963.1"/>
    <property type="molecule type" value="Genomic_DNA"/>
</dbReference>
<protein>
    <recommendedName>
        <fullName evidence="3">LysM domain-containing protein</fullName>
    </recommendedName>
</protein>
<dbReference type="SUPFAM" id="SSF54106">
    <property type="entry name" value="LysM domain"/>
    <property type="match status" value="1"/>
</dbReference>
<dbReference type="KEGG" id="pbd:PBOR_20045"/>
<gene>
    <name evidence="4" type="ORF">PBOR_20045</name>
</gene>
<evidence type="ECO:0000256" key="2">
    <source>
        <dbReference type="SAM" id="SignalP"/>
    </source>
</evidence>
<dbReference type="InterPro" id="IPR036908">
    <property type="entry name" value="RlpA-like_sf"/>
</dbReference>
<dbReference type="SMART" id="SM00257">
    <property type="entry name" value="LysM"/>
    <property type="match status" value="1"/>
</dbReference>
<reference evidence="4" key="1">
    <citation type="submission" date="2014-08" db="EMBL/GenBank/DDBJ databases">
        <title>Comparative genomics of the Paenibacillus odorifer group.</title>
        <authorList>
            <person name="den Bakker H.C."/>
            <person name="Tsai Y.-C.Y.-C."/>
            <person name="Martin N."/>
            <person name="Korlach J."/>
            <person name="Wiedmann M."/>
        </authorList>
    </citation>
    <scope>NUCLEOTIDE SEQUENCE [LARGE SCALE GENOMIC DNA]</scope>
    <source>
        <strain evidence="4">DSM 13188</strain>
    </source>
</reference>
<dbReference type="Pfam" id="PF06725">
    <property type="entry name" value="3D"/>
    <property type="match status" value="1"/>
</dbReference>
<evidence type="ECO:0000259" key="3">
    <source>
        <dbReference type="PROSITE" id="PS51782"/>
    </source>
</evidence>
<dbReference type="InterPro" id="IPR059180">
    <property type="entry name" value="3D_YorM"/>
</dbReference>
<dbReference type="GO" id="GO:0004553">
    <property type="term" value="F:hydrolase activity, hydrolyzing O-glycosyl compounds"/>
    <property type="evidence" value="ECO:0007669"/>
    <property type="project" value="InterPro"/>
</dbReference>
<name>A0A089LII9_PAEBO</name>
<dbReference type="SUPFAM" id="SSF50685">
    <property type="entry name" value="Barwin-like endoglucanases"/>
    <property type="match status" value="1"/>
</dbReference>
<dbReference type="AlphaFoldDB" id="A0A089LII9"/>
<dbReference type="PANTHER" id="PTHR39160">
    <property type="entry name" value="CELL WALL-BINDING PROTEIN YOCH"/>
    <property type="match status" value="1"/>
</dbReference>
<dbReference type="HOGENOM" id="CLU_1265923_0_0_9"/>